<keyword evidence="3" id="KW-1185">Reference proteome</keyword>
<reference evidence="2" key="1">
    <citation type="submission" date="2020-06" db="EMBL/GenBank/DDBJ databases">
        <authorList>
            <consortium name="Plant Systems Biology data submission"/>
        </authorList>
    </citation>
    <scope>NUCLEOTIDE SEQUENCE</scope>
    <source>
        <strain evidence="2">D6</strain>
    </source>
</reference>
<evidence type="ECO:0000313" key="3">
    <source>
        <dbReference type="Proteomes" id="UP001153069"/>
    </source>
</evidence>
<organism evidence="2 3">
    <name type="scientific">Seminavis robusta</name>
    <dbReference type="NCBI Taxonomy" id="568900"/>
    <lineage>
        <taxon>Eukaryota</taxon>
        <taxon>Sar</taxon>
        <taxon>Stramenopiles</taxon>
        <taxon>Ochrophyta</taxon>
        <taxon>Bacillariophyta</taxon>
        <taxon>Bacillariophyceae</taxon>
        <taxon>Bacillariophycidae</taxon>
        <taxon>Naviculales</taxon>
        <taxon>Naviculaceae</taxon>
        <taxon>Seminavis</taxon>
    </lineage>
</organism>
<sequence>MQKTRSRQAQISDSSNGKAPQQQNQKWYLNLIGMIGAVRFSVVESKEEGSKAIGWDEERNRAKRGCADRNERKRVKKERKGAMAAEQERIRGLGPPIPCLPCGFRPASYGRPPIRERVVAGILEEWIGQETLQDCIDAFRQRFITPGNNVDLADWDTVQRLQQIMIQFMVKNLFEDPVPGICRR</sequence>
<comment type="caution">
    <text evidence="2">The sequence shown here is derived from an EMBL/GenBank/DDBJ whole genome shotgun (WGS) entry which is preliminary data.</text>
</comment>
<name>A0A9N8E7I3_9STRA</name>
<protein>
    <submittedName>
        <fullName evidence="2">Uncharacterized protein</fullName>
    </submittedName>
</protein>
<dbReference type="EMBL" id="CAICTM010000630">
    <property type="protein sequence ID" value="CAB9514079.1"/>
    <property type="molecule type" value="Genomic_DNA"/>
</dbReference>
<accession>A0A9N8E7I3</accession>
<feature type="region of interest" description="Disordered" evidence="1">
    <location>
        <begin position="1"/>
        <end position="23"/>
    </location>
</feature>
<dbReference type="AlphaFoldDB" id="A0A9N8E7I3"/>
<evidence type="ECO:0000313" key="2">
    <source>
        <dbReference type="EMBL" id="CAB9514079.1"/>
    </source>
</evidence>
<proteinExistence type="predicted"/>
<dbReference type="Proteomes" id="UP001153069">
    <property type="component" value="Unassembled WGS sequence"/>
</dbReference>
<gene>
    <name evidence="2" type="ORF">SEMRO_631_G178410.1</name>
</gene>
<evidence type="ECO:0000256" key="1">
    <source>
        <dbReference type="SAM" id="MobiDB-lite"/>
    </source>
</evidence>
<feature type="compositionally biased region" description="Polar residues" evidence="1">
    <location>
        <begin position="7"/>
        <end position="23"/>
    </location>
</feature>